<protein>
    <recommendedName>
        <fullName evidence="4">Granulins domain-containing protein</fullName>
    </recommendedName>
</protein>
<comment type="caution">
    <text evidence="2">The sequence shown here is derived from an EMBL/GenBank/DDBJ whole genome shotgun (WGS) entry which is preliminary data.</text>
</comment>
<dbReference type="AlphaFoldDB" id="A0A553PP80"/>
<feature type="signal peptide" evidence="1">
    <location>
        <begin position="1"/>
        <end position="21"/>
    </location>
</feature>
<reference evidence="2 3" key="1">
    <citation type="journal article" date="2018" name="Nat. Ecol. Evol.">
        <title>Genomic signatures of mitonuclear coevolution across populations of Tigriopus californicus.</title>
        <authorList>
            <person name="Barreto F.S."/>
            <person name="Watson E.T."/>
            <person name="Lima T.G."/>
            <person name="Willett C.S."/>
            <person name="Edmands S."/>
            <person name="Li W."/>
            <person name="Burton R.S."/>
        </authorList>
    </citation>
    <scope>NUCLEOTIDE SEQUENCE [LARGE SCALE GENOMIC DNA]</scope>
    <source>
        <strain evidence="2 3">San Diego</strain>
    </source>
</reference>
<keyword evidence="3" id="KW-1185">Reference proteome</keyword>
<evidence type="ECO:0000256" key="1">
    <source>
        <dbReference type="SAM" id="SignalP"/>
    </source>
</evidence>
<evidence type="ECO:0000313" key="2">
    <source>
        <dbReference type="EMBL" id="TRY79480.1"/>
    </source>
</evidence>
<accession>A0A553PP80</accession>
<dbReference type="EMBL" id="VCGU01000002">
    <property type="protein sequence ID" value="TRY79480.1"/>
    <property type="molecule type" value="Genomic_DNA"/>
</dbReference>
<proteinExistence type="predicted"/>
<sequence>MSLKTVAVFFVAFALTSLTSGKSLQPVSGECDEWEQECPNGCCPNAGWVCCSNGQECAAVESECNATESVLDARPLKSAEEDCNGTLCPGGCCPQNDWICCPDNKFCAPDFLTCPPAISLLK</sequence>
<name>A0A553PP80_TIGCA</name>
<evidence type="ECO:0008006" key="4">
    <source>
        <dbReference type="Google" id="ProtNLM"/>
    </source>
</evidence>
<gene>
    <name evidence="2" type="ORF">TCAL_09862</name>
</gene>
<keyword evidence="1" id="KW-0732">Signal</keyword>
<feature type="chain" id="PRO_5022059861" description="Granulins domain-containing protein" evidence="1">
    <location>
        <begin position="22"/>
        <end position="122"/>
    </location>
</feature>
<organism evidence="2 3">
    <name type="scientific">Tigriopus californicus</name>
    <name type="common">Marine copepod</name>
    <dbReference type="NCBI Taxonomy" id="6832"/>
    <lineage>
        <taxon>Eukaryota</taxon>
        <taxon>Metazoa</taxon>
        <taxon>Ecdysozoa</taxon>
        <taxon>Arthropoda</taxon>
        <taxon>Crustacea</taxon>
        <taxon>Multicrustacea</taxon>
        <taxon>Hexanauplia</taxon>
        <taxon>Copepoda</taxon>
        <taxon>Harpacticoida</taxon>
        <taxon>Harpacticidae</taxon>
        <taxon>Tigriopus</taxon>
    </lineage>
</organism>
<dbReference type="Proteomes" id="UP000318571">
    <property type="component" value="Chromosome 6"/>
</dbReference>
<evidence type="ECO:0000313" key="3">
    <source>
        <dbReference type="Proteomes" id="UP000318571"/>
    </source>
</evidence>